<dbReference type="Proteomes" id="UP000664218">
    <property type="component" value="Unassembled WGS sequence"/>
</dbReference>
<dbReference type="GO" id="GO:0004177">
    <property type="term" value="F:aminopeptidase activity"/>
    <property type="evidence" value="ECO:0007669"/>
    <property type="project" value="UniProtKB-KW"/>
</dbReference>
<evidence type="ECO:0000313" key="6">
    <source>
        <dbReference type="EMBL" id="MBO1264987.1"/>
    </source>
</evidence>
<dbReference type="RefSeq" id="WP_207599506.1">
    <property type="nucleotide sequence ID" value="NZ_JAFNJU010000005.1"/>
</dbReference>
<comment type="caution">
    <text evidence="6">The sequence shown here is derived from an EMBL/GenBank/DDBJ whole genome shotgun (WGS) entry which is preliminary data.</text>
</comment>
<dbReference type="Gene3D" id="3.90.230.10">
    <property type="entry name" value="Creatinase/methionine aminopeptidase superfamily"/>
    <property type="match status" value="1"/>
</dbReference>
<keyword evidence="1 3" id="KW-0479">Metal-binding</keyword>
<dbReference type="AlphaFoldDB" id="A0A939KFZ8"/>
<dbReference type="InterPro" id="IPR050659">
    <property type="entry name" value="Peptidase_M24B"/>
</dbReference>
<dbReference type="Gene3D" id="3.40.350.10">
    <property type="entry name" value="Creatinase/prolidase N-terminal domain"/>
    <property type="match status" value="1"/>
</dbReference>
<protein>
    <submittedName>
        <fullName evidence="6">Aminopeptidase P family protein</fullName>
    </submittedName>
</protein>
<dbReference type="PANTHER" id="PTHR46112:SF3">
    <property type="entry name" value="AMINOPEPTIDASE YPDF"/>
    <property type="match status" value="1"/>
</dbReference>
<dbReference type="SUPFAM" id="SSF55920">
    <property type="entry name" value="Creatinase/aminopeptidase"/>
    <property type="match status" value="1"/>
</dbReference>
<dbReference type="InterPro" id="IPR036005">
    <property type="entry name" value="Creatinase/aminopeptidase-like"/>
</dbReference>
<evidence type="ECO:0000259" key="5">
    <source>
        <dbReference type="Pfam" id="PF01321"/>
    </source>
</evidence>
<dbReference type="GO" id="GO:0046872">
    <property type="term" value="F:metal ion binding"/>
    <property type="evidence" value="ECO:0007669"/>
    <property type="project" value="UniProtKB-KW"/>
</dbReference>
<dbReference type="InterPro" id="IPR029149">
    <property type="entry name" value="Creatin/AminoP/Spt16_N"/>
</dbReference>
<dbReference type="EMBL" id="JAFNJU010000005">
    <property type="protein sequence ID" value="MBO1264987.1"/>
    <property type="molecule type" value="Genomic_DNA"/>
</dbReference>
<comment type="similarity">
    <text evidence="3">Belongs to the peptidase M24B family.</text>
</comment>
<dbReference type="SUPFAM" id="SSF53092">
    <property type="entry name" value="Creatinase/prolidase N-terminal domain"/>
    <property type="match status" value="1"/>
</dbReference>
<keyword evidence="2" id="KW-0378">Hydrolase</keyword>
<evidence type="ECO:0000256" key="3">
    <source>
        <dbReference type="RuleBase" id="RU000590"/>
    </source>
</evidence>
<feature type="domain" description="Creatinase N-terminal" evidence="5">
    <location>
        <begin position="5"/>
        <end position="130"/>
    </location>
</feature>
<dbReference type="InterPro" id="IPR000587">
    <property type="entry name" value="Creatinase_N"/>
</dbReference>
<dbReference type="PANTHER" id="PTHR46112">
    <property type="entry name" value="AMINOPEPTIDASE"/>
    <property type="match status" value="1"/>
</dbReference>
<keyword evidence="6" id="KW-0031">Aminopeptidase</keyword>
<sequence>MYSERIEKLRALMKEKNLTQLLVTDTASIFYLTGRWIEAGERLLVLLIRQSGKPVFFINELFPEKESEDLDFVWIKDTTDSIALLAEKLEKEEILGIDKNWPSGFLIRLMETTGSAKVVNSSLLLDLIRSRKDEEEIQFMREASRLNDDAMTMLIDALHEDMTEKEMEDRLREIYDSLGAEGFSFTPIIAYGKNGANPHHENSHRLLKEGDSVILDIGCRKDNYASDMTRTVFYMEVDEKAKEVYETVLEANRKAIDKVKPGMKFSEIDQAARAVIEEKGYGKYFTHRTGHSIGIEVHEYGDVSSANEDLLMPGMIFSVEPGIYLEGELGVRIEDLVLVTEEGHEVLNSYPKDLQIIR</sequence>
<keyword evidence="6" id="KW-0645">Protease</keyword>
<name>A0A939KFZ8_9CLOT</name>
<feature type="domain" description="Peptidase M24" evidence="4">
    <location>
        <begin position="139"/>
        <end position="341"/>
    </location>
</feature>
<reference evidence="6" key="1">
    <citation type="submission" date="2021-03" db="EMBL/GenBank/DDBJ databases">
        <title>Proteiniclasticum marinus sp. nov., isolated from tidal flat sediment.</title>
        <authorList>
            <person name="Namirimu T."/>
            <person name="Yang J.-A."/>
            <person name="Yang S.-H."/>
            <person name="Kim Y.-J."/>
            <person name="Kwon K.K."/>
        </authorList>
    </citation>
    <scope>NUCLEOTIDE SEQUENCE</scope>
    <source>
        <strain evidence="6">SCR006</strain>
    </source>
</reference>
<proteinExistence type="inferred from homology"/>
<dbReference type="CDD" id="cd01092">
    <property type="entry name" value="APP-like"/>
    <property type="match status" value="1"/>
</dbReference>
<evidence type="ECO:0000256" key="1">
    <source>
        <dbReference type="ARBA" id="ARBA00022723"/>
    </source>
</evidence>
<dbReference type="InterPro" id="IPR000994">
    <property type="entry name" value="Pept_M24"/>
</dbReference>
<evidence type="ECO:0000256" key="2">
    <source>
        <dbReference type="ARBA" id="ARBA00022801"/>
    </source>
</evidence>
<dbReference type="Pfam" id="PF00557">
    <property type="entry name" value="Peptidase_M24"/>
    <property type="match status" value="1"/>
</dbReference>
<gene>
    <name evidence="6" type="ORF">J3A84_08100</name>
</gene>
<accession>A0A939KFZ8</accession>
<dbReference type="Pfam" id="PF01321">
    <property type="entry name" value="Creatinase_N"/>
    <property type="match status" value="1"/>
</dbReference>
<dbReference type="PROSITE" id="PS00491">
    <property type="entry name" value="PROLINE_PEPTIDASE"/>
    <property type="match status" value="1"/>
</dbReference>
<dbReference type="InterPro" id="IPR001131">
    <property type="entry name" value="Peptidase_M24B_aminopep-P_CS"/>
</dbReference>
<evidence type="ECO:0000313" key="7">
    <source>
        <dbReference type="Proteomes" id="UP000664218"/>
    </source>
</evidence>
<organism evidence="6 7">
    <name type="scientific">Proteiniclasticum aestuarii</name>
    <dbReference type="NCBI Taxonomy" id="2817862"/>
    <lineage>
        <taxon>Bacteria</taxon>
        <taxon>Bacillati</taxon>
        <taxon>Bacillota</taxon>
        <taxon>Clostridia</taxon>
        <taxon>Eubacteriales</taxon>
        <taxon>Clostridiaceae</taxon>
        <taxon>Proteiniclasticum</taxon>
    </lineage>
</organism>
<evidence type="ECO:0000259" key="4">
    <source>
        <dbReference type="Pfam" id="PF00557"/>
    </source>
</evidence>
<keyword evidence="7" id="KW-1185">Reference proteome</keyword>